<dbReference type="PROSITE" id="PS00061">
    <property type="entry name" value="ADH_SHORT"/>
    <property type="match status" value="1"/>
</dbReference>
<dbReference type="InterPro" id="IPR002347">
    <property type="entry name" value="SDR_fam"/>
</dbReference>
<comment type="similarity">
    <text evidence="1">Belongs to the short-chain dehydrogenases/reductases (SDR) family.</text>
</comment>
<evidence type="ECO:0000256" key="2">
    <source>
        <dbReference type="ARBA" id="ARBA00023002"/>
    </source>
</evidence>
<dbReference type="SUPFAM" id="SSF51735">
    <property type="entry name" value="NAD(P)-binding Rossmann-fold domains"/>
    <property type="match status" value="1"/>
</dbReference>
<dbReference type="InterPro" id="IPR036291">
    <property type="entry name" value="NAD(P)-bd_dom_sf"/>
</dbReference>
<evidence type="ECO:0000313" key="4">
    <source>
        <dbReference type="Proteomes" id="UP000648075"/>
    </source>
</evidence>
<evidence type="ECO:0000313" key="3">
    <source>
        <dbReference type="EMBL" id="GGZ16395.1"/>
    </source>
</evidence>
<dbReference type="AlphaFoldDB" id="A0A918PP88"/>
<gene>
    <name evidence="3" type="ORF">GCM10011614_33990</name>
</gene>
<dbReference type="GO" id="GO:0016491">
    <property type="term" value="F:oxidoreductase activity"/>
    <property type="evidence" value="ECO:0007669"/>
    <property type="project" value="UniProtKB-KW"/>
</dbReference>
<proteinExistence type="inferred from homology"/>
<keyword evidence="2" id="KW-0560">Oxidoreductase</keyword>
<sequence length="252" mass="26553">MQNITEADMGRMDGKVVIVTGAAAGLGEADARLLAEEGATVVMTDINVAAGEAAAAAIGGRTEFRAHDVTVEAQWEDLFAHVLARHGRVDGLVNNAGFATVGAIDNVTEADWRKVMAVSADGTMFGCKHAVRAMRGVGGSIVNMASLSSLRGHWRFTAYCAAKGAVESLTRAIAVYSLDEGLKIRCNSLHPSGFDTNMVRDVGPLAKELKPFPDLELGKPIDIARAVLFLLSDESHYINGVALSVDNGLAQC</sequence>
<dbReference type="PRINTS" id="PR00081">
    <property type="entry name" value="GDHRDH"/>
</dbReference>
<keyword evidence="4" id="KW-1185">Reference proteome</keyword>
<dbReference type="FunFam" id="3.40.50.720:FF:000084">
    <property type="entry name" value="Short-chain dehydrogenase reductase"/>
    <property type="match status" value="1"/>
</dbReference>
<name>A0A918PP88_9SPHN</name>
<dbReference type="EMBL" id="BMZA01000027">
    <property type="protein sequence ID" value="GGZ16395.1"/>
    <property type="molecule type" value="Genomic_DNA"/>
</dbReference>
<dbReference type="PRINTS" id="PR00080">
    <property type="entry name" value="SDRFAMILY"/>
</dbReference>
<protein>
    <submittedName>
        <fullName evidence="3">Short-chain dehydrogenase</fullName>
    </submittedName>
</protein>
<reference evidence="3" key="1">
    <citation type="journal article" date="2014" name="Int. J. Syst. Evol. Microbiol.">
        <title>Complete genome sequence of Corynebacterium casei LMG S-19264T (=DSM 44701T), isolated from a smear-ripened cheese.</title>
        <authorList>
            <consortium name="US DOE Joint Genome Institute (JGI-PGF)"/>
            <person name="Walter F."/>
            <person name="Albersmeier A."/>
            <person name="Kalinowski J."/>
            <person name="Ruckert C."/>
        </authorList>
    </citation>
    <scope>NUCLEOTIDE SEQUENCE</scope>
    <source>
        <strain evidence="3">KCTC 32255</strain>
    </source>
</reference>
<reference evidence="3" key="2">
    <citation type="submission" date="2020-09" db="EMBL/GenBank/DDBJ databases">
        <authorList>
            <person name="Sun Q."/>
            <person name="Kim S."/>
        </authorList>
    </citation>
    <scope>NUCLEOTIDE SEQUENCE</scope>
    <source>
        <strain evidence="3">KCTC 32255</strain>
    </source>
</reference>
<dbReference type="PANTHER" id="PTHR43180:SF63">
    <property type="entry name" value="DEHYDROGENASE_REDUCTASE FAMILY PROTEIN, PUTATIVE (AFU_ORTHOLOGUE AFUA_6G03520)-RELATED"/>
    <property type="match status" value="1"/>
</dbReference>
<dbReference type="Gene3D" id="3.40.50.720">
    <property type="entry name" value="NAD(P)-binding Rossmann-like Domain"/>
    <property type="match status" value="1"/>
</dbReference>
<dbReference type="PANTHER" id="PTHR43180">
    <property type="entry name" value="3-OXOACYL-(ACYL-CARRIER-PROTEIN) REDUCTASE (AFU_ORTHOLOGUE AFUA_6G11210)"/>
    <property type="match status" value="1"/>
</dbReference>
<accession>A0A918PP88</accession>
<dbReference type="Proteomes" id="UP000648075">
    <property type="component" value="Unassembled WGS sequence"/>
</dbReference>
<evidence type="ECO:0000256" key="1">
    <source>
        <dbReference type="ARBA" id="ARBA00006484"/>
    </source>
</evidence>
<comment type="caution">
    <text evidence="3">The sequence shown here is derived from an EMBL/GenBank/DDBJ whole genome shotgun (WGS) entry which is preliminary data.</text>
</comment>
<organism evidence="3 4">
    <name type="scientific">Novosphingobium colocasiae</name>
    <dbReference type="NCBI Taxonomy" id="1256513"/>
    <lineage>
        <taxon>Bacteria</taxon>
        <taxon>Pseudomonadati</taxon>
        <taxon>Pseudomonadota</taxon>
        <taxon>Alphaproteobacteria</taxon>
        <taxon>Sphingomonadales</taxon>
        <taxon>Sphingomonadaceae</taxon>
        <taxon>Novosphingobium</taxon>
    </lineage>
</organism>
<dbReference type="Pfam" id="PF13561">
    <property type="entry name" value="adh_short_C2"/>
    <property type="match status" value="1"/>
</dbReference>
<dbReference type="InterPro" id="IPR020904">
    <property type="entry name" value="Sc_DH/Rdtase_CS"/>
</dbReference>